<organism evidence="2 3">
    <name type="scientific">Vreelandella subglaciescola</name>
    <dbReference type="NCBI Taxonomy" id="29571"/>
    <lineage>
        <taxon>Bacteria</taxon>
        <taxon>Pseudomonadati</taxon>
        <taxon>Pseudomonadota</taxon>
        <taxon>Gammaproteobacteria</taxon>
        <taxon>Oceanospirillales</taxon>
        <taxon>Halomonadaceae</taxon>
        <taxon>Vreelandella</taxon>
    </lineage>
</organism>
<dbReference type="AlphaFoldDB" id="A0A1M7HAJ1"/>
<feature type="compositionally biased region" description="Basic residues" evidence="1">
    <location>
        <begin position="1"/>
        <end position="10"/>
    </location>
</feature>
<keyword evidence="3" id="KW-1185">Reference proteome</keyword>
<feature type="region of interest" description="Disordered" evidence="1">
    <location>
        <begin position="1"/>
        <end position="33"/>
    </location>
</feature>
<gene>
    <name evidence="2" type="ORF">SAMN05878437_2011</name>
</gene>
<reference evidence="2 3" key="1">
    <citation type="submission" date="2016-11" db="EMBL/GenBank/DDBJ databases">
        <authorList>
            <person name="Jaros S."/>
            <person name="Januszkiewicz K."/>
            <person name="Wedrychowicz H."/>
        </authorList>
    </citation>
    <scope>NUCLEOTIDE SEQUENCE [LARGE SCALE GENOMIC DNA]</scope>
    <source>
        <strain evidence="2 3">ACAM 12</strain>
    </source>
</reference>
<name>A0A1M7HAJ1_9GAMM</name>
<dbReference type="InParanoid" id="A0A1M7HAJ1"/>
<evidence type="ECO:0000313" key="3">
    <source>
        <dbReference type="Proteomes" id="UP000190911"/>
    </source>
</evidence>
<sequence length="259" mass="28635">MGLLRNKKRNASLDVSPAPRCRPSGSRAGRRPGRAARRCAALLCHTRTDAQPALCGRGALTRPSRFSLRRLLRHSERPLCHSERSEAISGLSVRCHRRPGDRHVVYTRFLGVPLAMTPWRARCTKPAGQGLHRPVNRPPTKTCVVHSVLVGGRLHPQNGCKCRATGLATEPESCDHEHPKGGCKRSAAISGFADAATRSLRRLRDDSSEKRGHGTKTLTQKQRNPAFCRVTLLLPLIWHAITGAGVSSRAERWRSGWQR</sequence>
<evidence type="ECO:0000256" key="1">
    <source>
        <dbReference type="SAM" id="MobiDB-lite"/>
    </source>
</evidence>
<accession>A0A1M7HAJ1</accession>
<dbReference type="Proteomes" id="UP000190911">
    <property type="component" value="Chromosome I"/>
</dbReference>
<protein>
    <submittedName>
        <fullName evidence="2">Uncharacterized protein</fullName>
    </submittedName>
</protein>
<proteinExistence type="predicted"/>
<dbReference type="EMBL" id="LT670847">
    <property type="protein sequence ID" value="SHM25602.1"/>
    <property type="molecule type" value="Genomic_DNA"/>
</dbReference>
<evidence type="ECO:0000313" key="2">
    <source>
        <dbReference type="EMBL" id="SHM25602.1"/>
    </source>
</evidence>